<dbReference type="GO" id="GO:0003677">
    <property type="term" value="F:DNA binding"/>
    <property type="evidence" value="ECO:0007669"/>
    <property type="project" value="InterPro"/>
</dbReference>
<dbReference type="PANTHER" id="PTHR30298">
    <property type="entry name" value="H REPEAT-ASSOCIATED PREDICTED TRANSPOSASE"/>
    <property type="match status" value="1"/>
</dbReference>
<dbReference type="InterPro" id="IPR047647">
    <property type="entry name" value="ISAs1_transpos"/>
</dbReference>
<evidence type="ECO:0000256" key="1">
    <source>
        <dbReference type="SAM" id="Phobius"/>
    </source>
</evidence>
<keyword evidence="1" id="KW-1133">Transmembrane helix</keyword>
<keyword evidence="1" id="KW-0472">Membrane</keyword>
<dbReference type="PANTHER" id="PTHR30298:SF0">
    <property type="entry name" value="PROTEIN YBFL-RELATED"/>
    <property type="match status" value="1"/>
</dbReference>
<evidence type="ECO:0000313" key="4">
    <source>
        <dbReference type="EMBL" id="KKO20069.1"/>
    </source>
</evidence>
<name>A0A0M2UZX5_9BACT</name>
<sequence length="450" mass="51804">MNHEETRKSVVPSGGLHGIEVRPIRREERTRWDELMRQYHYLGLHSLIGESIRYLAIHQGQWLALIGWSAAALKCKVRDRWIGWPCFLQYRRLSFVANNSRFLIFPHVRIPNLASYVLARNLKRLSQDWQTIYNHPIYLAETFVDPRSFKGTCYKAQGWEFLGYTRGFAKCAHRYYSHNQPKMVFVRPVLPDGKRKLSEPYLETRNTPKEVKPMRLSLKDAESLKERLSQIPDPRLSRGKRHRKLSVMTLSLCALLCSATSFAAIAEWAKSCSQNMLKRLGCRLNPKTGIYEPPSEPTIRRFLQDVDAEAVDTALYGWLQSLAGEDTALAIDGKTLKGAYQENGQKIHLLSAFLQQKGVVIAQCPVDQKTNEIPTLKTLLDPLDIKDKVVTLDALHTQKETARYLVEDKKADYLFTVKDNQPTLRQHIEDLRLVSFPPSAQNHRQTSRTH</sequence>
<evidence type="ECO:0000259" key="2">
    <source>
        <dbReference type="Pfam" id="PF01609"/>
    </source>
</evidence>
<dbReference type="AlphaFoldDB" id="A0A0M2UZX5"/>
<evidence type="ECO:0000259" key="3">
    <source>
        <dbReference type="Pfam" id="PF13808"/>
    </source>
</evidence>
<gene>
    <name evidence="4" type="ORF">BROFUL_01211</name>
</gene>
<dbReference type="Pfam" id="PF13808">
    <property type="entry name" value="DDE_Tnp_1_assoc"/>
    <property type="match status" value="1"/>
</dbReference>
<dbReference type="InterPro" id="IPR002559">
    <property type="entry name" value="Transposase_11"/>
</dbReference>
<dbReference type="InterPro" id="IPR025639">
    <property type="entry name" value="DruA"/>
</dbReference>
<dbReference type="GO" id="GO:0004803">
    <property type="term" value="F:transposase activity"/>
    <property type="evidence" value="ECO:0007669"/>
    <property type="project" value="InterPro"/>
</dbReference>
<proteinExistence type="predicted"/>
<dbReference type="NCBIfam" id="NF033564">
    <property type="entry name" value="transpos_ISAs1"/>
    <property type="match status" value="1"/>
</dbReference>
<keyword evidence="1" id="KW-0812">Transmembrane</keyword>
<dbReference type="PATRIC" id="fig|380242.3.peg.1501"/>
<comment type="caution">
    <text evidence="4">The sequence shown here is derived from an EMBL/GenBank/DDBJ whole genome shotgun (WGS) entry which is preliminary data.</text>
</comment>
<dbReference type="Pfam" id="PF14236">
    <property type="entry name" value="DruA"/>
    <property type="match status" value="1"/>
</dbReference>
<protein>
    <submittedName>
        <fullName evidence="4">Transposase</fullName>
    </submittedName>
</protein>
<dbReference type="GO" id="GO:0006313">
    <property type="term" value="P:DNA transposition"/>
    <property type="evidence" value="ECO:0007669"/>
    <property type="project" value="InterPro"/>
</dbReference>
<feature type="transmembrane region" description="Helical" evidence="1">
    <location>
        <begin position="245"/>
        <end position="269"/>
    </location>
</feature>
<dbReference type="Pfam" id="PF01609">
    <property type="entry name" value="DDE_Tnp_1"/>
    <property type="match status" value="1"/>
</dbReference>
<accession>A0A0M2UZX5</accession>
<organism evidence="4 5">
    <name type="scientific">Candidatus Brocadia fulgida</name>
    <dbReference type="NCBI Taxonomy" id="380242"/>
    <lineage>
        <taxon>Bacteria</taxon>
        <taxon>Pseudomonadati</taxon>
        <taxon>Planctomycetota</taxon>
        <taxon>Candidatus Brocadiia</taxon>
        <taxon>Candidatus Brocadiales</taxon>
        <taxon>Candidatus Brocadiaceae</taxon>
        <taxon>Candidatus Brocadia</taxon>
    </lineage>
</organism>
<reference evidence="4 5" key="1">
    <citation type="journal article" date="2013" name="BMC Microbiol.">
        <title>Identification of the type II cytochrome c maturation pathway in anammox bacteria by comparative genomics.</title>
        <authorList>
            <person name="Ferousi C."/>
            <person name="Speth D.R."/>
            <person name="Reimann J."/>
            <person name="Op den Camp H.J."/>
            <person name="Allen J.W."/>
            <person name="Keltjens J.T."/>
            <person name="Jetten M.S."/>
        </authorList>
    </citation>
    <scope>NUCLEOTIDE SEQUENCE [LARGE SCALE GENOMIC DNA]</scope>
    <source>
        <strain evidence="4">RU1</strain>
    </source>
</reference>
<dbReference type="InterPro" id="IPR051698">
    <property type="entry name" value="Transposase_11-like"/>
</dbReference>
<feature type="domain" description="Transposase IS4-like" evidence="2">
    <location>
        <begin position="325"/>
        <end position="439"/>
    </location>
</feature>
<feature type="domain" description="H repeat-associated protein N-terminal" evidence="3">
    <location>
        <begin position="226"/>
        <end position="319"/>
    </location>
</feature>
<evidence type="ECO:0000313" key="5">
    <source>
        <dbReference type="Proteomes" id="UP000034954"/>
    </source>
</evidence>
<dbReference type="Proteomes" id="UP000034954">
    <property type="component" value="Unassembled WGS sequence"/>
</dbReference>
<keyword evidence="5" id="KW-1185">Reference proteome</keyword>
<dbReference type="InterPro" id="IPR032806">
    <property type="entry name" value="YbfD_N"/>
</dbReference>
<dbReference type="EMBL" id="LAQJ01000131">
    <property type="protein sequence ID" value="KKO20069.1"/>
    <property type="molecule type" value="Genomic_DNA"/>
</dbReference>